<reference evidence="3 4" key="1">
    <citation type="journal article" date="2014" name="PLoS Genet.">
        <title>Phylogenetically driven sequencing of extremely halophilic archaea reveals strategies for static and dynamic osmo-response.</title>
        <authorList>
            <person name="Becker E.A."/>
            <person name="Seitzer P.M."/>
            <person name="Tritt A."/>
            <person name="Larsen D."/>
            <person name="Krusor M."/>
            <person name="Yao A.I."/>
            <person name="Wu D."/>
            <person name="Madern D."/>
            <person name="Eisen J.A."/>
            <person name="Darling A.E."/>
            <person name="Facciotti M.T."/>
        </authorList>
    </citation>
    <scope>NUCLEOTIDE SEQUENCE [LARGE SCALE GENOMIC DNA]</scope>
    <source>
        <strain evidence="3 4">100A6</strain>
    </source>
</reference>
<evidence type="ECO:0000256" key="1">
    <source>
        <dbReference type="SAM" id="Phobius"/>
    </source>
</evidence>
<organism evidence="3 4">
    <name type="scientific">Halococcus hamelinensis 100A6</name>
    <dbReference type="NCBI Taxonomy" id="1132509"/>
    <lineage>
        <taxon>Archaea</taxon>
        <taxon>Methanobacteriati</taxon>
        <taxon>Methanobacteriota</taxon>
        <taxon>Stenosarchaea group</taxon>
        <taxon>Halobacteria</taxon>
        <taxon>Halobacteriales</taxon>
        <taxon>Halococcaceae</taxon>
        <taxon>Halococcus</taxon>
    </lineage>
</organism>
<dbReference type="eggNOG" id="arCOG03828">
    <property type="taxonomic scope" value="Archaea"/>
</dbReference>
<feature type="domain" description="DUF7344" evidence="2">
    <location>
        <begin position="12"/>
        <end position="89"/>
    </location>
</feature>
<dbReference type="InterPro" id="IPR055768">
    <property type="entry name" value="DUF7344"/>
</dbReference>
<comment type="caution">
    <text evidence="3">The sequence shown here is derived from an EMBL/GenBank/DDBJ whole genome shotgun (WGS) entry which is preliminary data.</text>
</comment>
<keyword evidence="4" id="KW-1185">Reference proteome</keyword>
<evidence type="ECO:0000313" key="3">
    <source>
        <dbReference type="EMBL" id="EMA36701.1"/>
    </source>
</evidence>
<dbReference type="Proteomes" id="UP000011566">
    <property type="component" value="Unassembled WGS sequence"/>
</dbReference>
<dbReference type="OrthoDB" id="331021at2157"/>
<name>M0LTD9_9EURY</name>
<accession>M0LTD9</accession>
<dbReference type="Pfam" id="PF24035">
    <property type="entry name" value="DUF7344"/>
    <property type="match status" value="1"/>
</dbReference>
<evidence type="ECO:0000313" key="4">
    <source>
        <dbReference type="Proteomes" id="UP000011566"/>
    </source>
</evidence>
<dbReference type="AlphaFoldDB" id="M0LTD9"/>
<feature type="transmembrane region" description="Helical" evidence="1">
    <location>
        <begin position="134"/>
        <end position="158"/>
    </location>
</feature>
<dbReference type="RefSeq" id="WP_007694902.1">
    <property type="nucleotide sequence ID" value="NZ_AJRK01000442.1"/>
</dbReference>
<sequence length="171" mass="19416">MTPKQLSEHEIHDVLRNERRTRLLEHLHRERDTVSLRELSEHIAMLETGETPPPRRVRESVYNSCHQSHLPKLHRMGIVDYEPNRKLVRLGDTWTQVSPYMNPSTESAIMWPVYSLLIGSVGMVVIALSSLGVAFFATVPILGWVGLFLVVSIASALYQEYAPKWGETVGS</sequence>
<keyword evidence="1" id="KW-0812">Transmembrane</keyword>
<evidence type="ECO:0000259" key="2">
    <source>
        <dbReference type="Pfam" id="PF24035"/>
    </source>
</evidence>
<feature type="transmembrane region" description="Helical" evidence="1">
    <location>
        <begin position="108"/>
        <end position="128"/>
    </location>
</feature>
<dbReference type="EMBL" id="AOMB01000040">
    <property type="protein sequence ID" value="EMA36701.1"/>
    <property type="molecule type" value="Genomic_DNA"/>
</dbReference>
<dbReference type="PATRIC" id="fig|1132509.6.peg.3247"/>
<proteinExistence type="predicted"/>
<gene>
    <name evidence="3" type="ORF">C447_13879</name>
</gene>
<keyword evidence="1" id="KW-1133">Transmembrane helix</keyword>
<protein>
    <recommendedName>
        <fullName evidence="2">DUF7344 domain-containing protein</fullName>
    </recommendedName>
</protein>
<keyword evidence="1" id="KW-0472">Membrane</keyword>